<keyword evidence="3" id="KW-1185">Reference proteome</keyword>
<evidence type="ECO:0000313" key="2">
    <source>
        <dbReference type="EMBL" id="MBC3880463.1"/>
    </source>
</evidence>
<organism evidence="2 3">
    <name type="scientific">Undibacterium nitidum</name>
    <dbReference type="NCBI Taxonomy" id="2762298"/>
    <lineage>
        <taxon>Bacteria</taxon>
        <taxon>Pseudomonadati</taxon>
        <taxon>Pseudomonadota</taxon>
        <taxon>Betaproteobacteria</taxon>
        <taxon>Burkholderiales</taxon>
        <taxon>Oxalobacteraceae</taxon>
        <taxon>Undibacterium</taxon>
    </lineage>
</organism>
<dbReference type="EMBL" id="JACOFZ010000001">
    <property type="protein sequence ID" value="MBC3880463.1"/>
    <property type="molecule type" value="Genomic_DNA"/>
</dbReference>
<dbReference type="AlphaFoldDB" id="A0A923HMM8"/>
<evidence type="ECO:0000256" key="1">
    <source>
        <dbReference type="SAM" id="SignalP"/>
    </source>
</evidence>
<dbReference type="RefSeq" id="WP_186915030.1">
    <property type="nucleotide sequence ID" value="NZ_JACOFZ010000001.1"/>
</dbReference>
<accession>A0A923HMM8</accession>
<keyword evidence="1" id="KW-0732">Signal</keyword>
<gene>
    <name evidence="2" type="ORF">H8K36_03695</name>
</gene>
<dbReference type="Proteomes" id="UP000627446">
    <property type="component" value="Unassembled WGS sequence"/>
</dbReference>
<proteinExistence type="predicted"/>
<name>A0A923HMM8_9BURK</name>
<protein>
    <submittedName>
        <fullName evidence="2">Uncharacterized protein</fullName>
    </submittedName>
</protein>
<feature type="chain" id="PRO_5037709837" evidence="1">
    <location>
        <begin position="23"/>
        <end position="279"/>
    </location>
</feature>
<evidence type="ECO:0000313" key="3">
    <source>
        <dbReference type="Proteomes" id="UP000627446"/>
    </source>
</evidence>
<sequence>MIKFFKIFLAAAILIQTTQANANHQQTFANDMRIFGASHSLLLNSEKMVRGLMNFCEKNHKEHGLQMGDSLEKWLNRNQRYFILYESLREELDESIKNDKNSKTTIEEYETEINAQFLQRTLVSFENKHNAMTAKEQVASCQDVAMRIMNGDLDIARNPQVKAFLEQRLLDDAAPNLSAEIEVPVPSSETAESIEAKVQVDLKSIGKYSISSKQSQNESTKFRLIRITFERHFPRKEAKSIADQLFKTLYENLPANLGLRVYLKFGMDNQLQVRHLTPN</sequence>
<feature type="signal peptide" evidence="1">
    <location>
        <begin position="1"/>
        <end position="22"/>
    </location>
</feature>
<comment type="caution">
    <text evidence="2">The sequence shown here is derived from an EMBL/GenBank/DDBJ whole genome shotgun (WGS) entry which is preliminary data.</text>
</comment>
<reference evidence="2" key="1">
    <citation type="submission" date="2020-08" db="EMBL/GenBank/DDBJ databases">
        <title>Novel species isolated from subtropical streams in China.</title>
        <authorList>
            <person name="Lu H."/>
        </authorList>
    </citation>
    <scope>NUCLEOTIDE SEQUENCE</scope>
    <source>
        <strain evidence="2">LX22W</strain>
    </source>
</reference>